<dbReference type="Proteomes" id="UP000053611">
    <property type="component" value="Unassembled WGS sequence"/>
</dbReference>
<reference evidence="8 9" key="1">
    <citation type="submission" date="2015-03" db="EMBL/GenBank/DDBJ databases">
        <title>Genomics and transcriptomics of the oil-accumulating basidiomycete yeast T. oleaginosus allow insights into substrate utilization and the diverse evolutionary trajectories of mating systems in fungi.</title>
        <authorList>
            <consortium name="DOE Joint Genome Institute"/>
            <person name="Kourist R."/>
            <person name="Kracht O."/>
            <person name="Bracharz F."/>
            <person name="Lipzen A."/>
            <person name="Nolan M."/>
            <person name="Ohm R."/>
            <person name="Grigoriev I."/>
            <person name="Sun S."/>
            <person name="Heitman J."/>
            <person name="Bruck T."/>
            <person name="Nowrousian M."/>
        </authorList>
    </citation>
    <scope>NUCLEOTIDE SEQUENCE [LARGE SCALE GENOMIC DNA]</scope>
    <source>
        <strain evidence="8 9">IBC0246</strain>
    </source>
</reference>
<proteinExistence type="predicted"/>
<evidence type="ECO:0000313" key="8">
    <source>
        <dbReference type="EMBL" id="KLT41721.1"/>
    </source>
</evidence>
<dbReference type="RefSeq" id="XP_018278212.1">
    <property type="nucleotide sequence ID" value="XM_018423457.1"/>
</dbReference>
<feature type="compositionally biased region" description="Basic and acidic residues" evidence="6">
    <location>
        <begin position="78"/>
        <end position="96"/>
    </location>
</feature>
<feature type="compositionally biased region" description="Basic residues" evidence="6">
    <location>
        <begin position="26"/>
        <end position="50"/>
    </location>
</feature>
<keyword evidence="3" id="KW-0547">Nucleotide-binding</keyword>
<feature type="region of interest" description="Disordered" evidence="6">
    <location>
        <begin position="848"/>
        <end position="1094"/>
    </location>
</feature>
<dbReference type="Gene3D" id="3.30.200.20">
    <property type="entry name" value="Phosphorylase Kinase, domain 1"/>
    <property type="match status" value="1"/>
</dbReference>
<dbReference type="InterPro" id="IPR011009">
    <property type="entry name" value="Kinase-like_dom_sf"/>
</dbReference>
<dbReference type="OrthoDB" id="68483at2759"/>
<evidence type="ECO:0000313" key="9">
    <source>
        <dbReference type="Proteomes" id="UP000053611"/>
    </source>
</evidence>
<feature type="compositionally biased region" description="Basic and acidic residues" evidence="6">
    <location>
        <begin position="141"/>
        <end position="151"/>
    </location>
</feature>
<dbReference type="EMBL" id="KQ087214">
    <property type="protein sequence ID" value="KLT41721.1"/>
    <property type="molecule type" value="Genomic_DNA"/>
</dbReference>
<keyword evidence="5" id="KW-0067">ATP-binding</keyword>
<gene>
    <name evidence="8" type="ORF">CC85DRAFT_286257</name>
</gene>
<dbReference type="Pfam" id="PF00069">
    <property type="entry name" value="Pkinase"/>
    <property type="match status" value="2"/>
</dbReference>
<dbReference type="PANTHER" id="PTHR43895:SF152">
    <property type="entry name" value="SERINE_THREONINE-PROTEIN KINASE TOS3"/>
    <property type="match status" value="1"/>
</dbReference>
<feature type="region of interest" description="Disordered" evidence="6">
    <location>
        <begin position="412"/>
        <end position="461"/>
    </location>
</feature>
<evidence type="ECO:0000256" key="4">
    <source>
        <dbReference type="ARBA" id="ARBA00022777"/>
    </source>
</evidence>
<feature type="compositionally biased region" description="Low complexity" evidence="6">
    <location>
        <begin position="1084"/>
        <end position="1094"/>
    </location>
</feature>
<feature type="domain" description="Protein kinase" evidence="7">
    <location>
        <begin position="184"/>
        <end position="567"/>
    </location>
</feature>
<keyword evidence="4 8" id="KW-0418">Kinase</keyword>
<keyword evidence="2" id="KW-0808">Transferase</keyword>
<feature type="compositionally biased region" description="Low complexity" evidence="6">
    <location>
        <begin position="1020"/>
        <end position="1044"/>
    </location>
</feature>
<dbReference type="AlphaFoldDB" id="A0A0J0XKU3"/>
<dbReference type="STRING" id="879819.A0A0J0XKU3"/>
<evidence type="ECO:0000256" key="2">
    <source>
        <dbReference type="ARBA" id="ARBA00022679"/>
    </source>
</evidence>
<feature type="compositionally biased region" description="Low complexity" evidence="6">
    <location>
        <begin position="15"/>
        <end position="24"/>
    </location>
</feature>
<feature type="region of interest" description="Disordered" evidence="6">
    <location>
        <begin position="1"/>
        <end position="161"/>
    </location>
</feature>
<accession>A0A0J0XKU3</accession>
<dbReference type="InterPro" id="IPR000719">
    <property type="entry name" value="Prot_kinase_dom"/>
</dbReference>
<sequence>MANQFSVPTRQLSNSSIQSHQSLPHPHPHSSRHHHLHHHHHHHPHHHSSSHSHGPAGFSKPIPMEASASASGIPRESVSVDRSRGGDRWLDRDRRGSASVPPSVPSSASGSKNSSFIGTPRLLSRRGSTREGRSIAGHAAAELKGKGREDVQSEGGSPEEEVIETAELRLDRDPGTGRKMINQYLVLHEIGHGTHGRVRLGRDMSVDVPPEELEADLATGSGPFYAIKIVERNPKTKRLAGLGRQRALARSGGASAAKLVAENEIRKEIAIAKKLHHPNVVRMKEIIDDPESSKLYMIFEYCDGGEVEWKAADGGPALTLAQTRQIFRDTLLGLEYLHHQGIIHRDIKPSNLLKSGDKYKISDFGCSHFSEALLSASAVGGEEHYVDDIELAKTAGSPAFFAPEMCYTDIPEEEQQQQPKEVPTLKVRPPSGTDDDRGRPGSFTVLSRDKELTPRPQPQRAISTASIVSTRRPRLPITNAIDVWALGVTLYCLLFGKTPFDAANEYLLMQEIPIAKYKVPARLSRDGLPTDGSNIEANEVLDLLSRLLEKDASKRISVDGAKHHAFSLRGLPDAEAWLASTDPHAESYVTVTNEEVAAAVTRGGSIREKFRRGINSISRRLGFGRHRSQSITDASDINGEHSGGSASGTDTTTATRRVASDNGTIPTQSNLARRLSMLSRDRSRAESPRPGLLASHLERERNTSPSTPVHHEESHLRLPASSEATPRLMPSATSLDKYRSDSFRTDSPTRPSRRQSSDVTADLRPRTGSNASSSAGSVLALGRNIFTRGESMSKRGSQRSVSGLRDRGYTHSSEETDNNVFVGSFASSNGAFPRAPSSEFLRGRSFDELGRRQSTDTLEPSSPSSPSHSAIGHMSPERVAWPSSFRGGSERGGLPGRRGSTLSEDIRPVMEDEEVDWDGGIPDSDDESSDGQDGLPKGHGITSAPADWNLSECIEALERRERLRHSPVRTPARSLLRPSGGIDFSTLRTGSPHRVPPSAYTPLAASVRARSPLTLTEGVATPHQAHTPGTATPAAPATPDAFADAPEDDDGIVIAARGRRGSALSRGNSVRRGIASPAPPLPVPASAVAQRLAS</sequence>
<dbReference type="CDD" id="cd14008">
    <property type="entry name" value="STKc_LKB1_CaMKK"/>
    <property type="match status" value="1"/>
</dbReference>
<feature type="region of interest" description="Disordered" evidence="6">
    <location>
        <begin position="789"/>
        <end position="815"/>
    </location>
</feature>
<evidence type="ECO:0000256" key="5">
    <source>
        <dbReference type="ARBA" id="ARBA00022840"/>
    </source>
</evidence>
<dbReference type="GeneID" id="28984060"/>
<name>A0A0J0XKU3_9TREE</name>
<dbReference type="SMART" id="SM00220">
    <property type="entry name" value="S_TKc"/>
    <property type="match status" value="1"/>
</dbReference>
<feature type="compositionally biased region" description="Low complexity" evidence="6">
    <location>
        <begin position="97"/>
        <end position="111"/>
    </location>
</feature>
<protein>
    <submittedName>
        <fullName evidence="8">Kinase-like protein</fullName>
    </submittedName>
</protein>
<dbReference type="GO" id="GO:0004674">
    <property type="term" value="F:protein serine/threonine kinase activity"/>
    <property type="evidence" value="ECO:0007669"/>
    <property type="project" value="UniProtKB-KW"/>
</dbReference>
<dbReference type="GO" id="GO:0007165">
    <property type="term" value="P:signal transduction"/>
    <property type="evidence" value="ECO:0007669"/>
    <property type="project" value="TreeGrafter"/>
</dbReference>
<evidence type="ECO:0000256" key="1">
    <source>
        <dbReference type="ARBA" id="ARBA00022527"/>
    </source>
</evidence>
<feature type="compositionally biased region" description="Basic and acidic residues" evidence="6">
    <location>
        <begin position="804"/>
        <end position="814"/>
    </location>
</feature>
<evidence type="ECO:0000259" key="7">
    <source>
        <dbReference type="PROSITE" id="PS50011"/>
    </source>
</evidence>
<dbReference type="GO" id="GO:0005524">
    <property type="term" value="F:ATP binding"/>
    <property type="evidence" value="ECO:0007669"/>
    <property type="project" value="UniProtKB-KW"/>
</dbReference>
<feature type="region of interest" description="Disordered" evidence="6">
    <location>
        <begin position="625"/>
        <end position="776"/>
    </location>
</feature>
<keyword evidence="1" id="KW-0723">Serine/threonine-protein kinase</keyword>
<organism evidence="8 9">
    <name type="scientific">Cutaneotrichosporon oleaginosum</name>
    <dbReference type="NCBI Taxonomy" id="879819"/>
    <lineage>
        <taxon>Eukaryota</taxon>
        <taxon>Fungi</taxon>
        <taxon>Dikarya</taxon>
        <taxon>Basidiomycota</taxon>
        <taxon>Agaricomycotina</taxon>
        <taxon>Tremellomycetes</taxon>
        <taxon>Trichosporonales</taxon>
        <taxon>Trichosporonaceae</taxon>
        <taxon>Cutaneotrichosporon</taxon>
    </lineage>
</organism>
<dbReference type="PANTHER" id="PTHR43895">
    <property type="entry name" value="CALCIUM/CALMODULIN-DEPENDENT PROTEIN KINASE KINASE-RELATED"/>
    <property type="match status" value="1"/>
</dbReference>
<feature type="compositionally biased region" description="Polar residues" evidence="6">
    <location>
        <begin position="1"/>
        <end position="14"/>
    </location>
</feature>
<evidence type="ECO:0000256" key="6">
    <source>
        <dbReference type="SAM" id="MobiDB-lite"/>
    </source>
</evidence>
<keyword evidence="9" id="KW-1185">Reference proteome</keyword>
<feature type="compositionally biased region" description="Acidic residues" evidence="6">
    <location>
        <begin position="911"/>
        <end position="930"/>
    </location>
</feature>
<evidence type="ECO:0000256" key="3">
    <source>
        <dbReference type="ARBA" id="ARBA00022741"/>
    </source>
</evidence>
<feature type="compositionally biased region" description="Low complexity" evidence="6">
    <location>
        <begin position="647"/>
        <end position="661"/>
    </location>
</feature>
<dbReference type="PROSITE" id="PS50011">
    <property type="entry name" value="PROTEIN_KINASE_DOM"/>
    <property type="match status" value="1"/>
</dbReference>
<dbReference type="Gene3D" id="1.10.510.10">
    <property type="entry name" value="Transferase(Phosphotransferase) domain 1"/>
    <property type="match status" value="1"/>
</dbReference>
<feature type="compositionally biased region" description="Low complexity" evidence="6">
    <location>
        <begin position="860"/>
        <end position="869"/>
    </location>
</feature>
<dbReference type="SUPFAM" id="SSF56112">
    <property type="entry name" value="Protein kinase-like (PK-like)"/>
    <property type="match status" value="1"/>
</dbReference>